<organism evidence="2 3">
    <name type="scientific">Dyella choica</name>
    <dbReference type="NCBI Taxonomy" id="1927959"/>
    <lineage>
        <taxon>Bacteria</taxon>
        <taxon>Pseudomonadati</taxon>
        <taxon>Pseudomonadota</taxon>
        <taxon>Gammaproteobacteria</taxon>
        <taxon>Lysobacterales</taxon>
        <taxon>Rhodanobacteraceae</taxon>
        <taxon>Dyella</taxon>
    </lineage>
</organism>
<comment type="caution">
    <text evidence="2">The sequence shown here is derived from an EMBL/GenBank/DDBJ whole genome shotgun (WGS) entry which is preliminary data.</text>
</comment>
<name>A0A3S0Q209_9GAMM</name>
<dbReference type="AlphaFoldDB" id="A0A3S0Q209"/>
<keyword evidence="1" id="KW-0732">Signal</keyword>
<feature type="signal peptide" evidence="1">
    <location>
        <begin position="1"/>
        <end position="27"/>
    </location>
</feature>
<reference evidence="2 3" key="1">
    <citation type="submission" date="2018-12" db="EMBL/GenBank/DDBJ databases">
        <title>Dyella dinghuensis sp. nov. DHOA06 and Dyella choica sp. nov. 4M-K27, isolated from forest soil.</title>
        <authorList>
            <person name="Qiu L.-H."/>
            <person name="Gao Z.-H."/>
        </authorList>
    </citation>
    <scope>NUCLEOTIDE SEQUENCE [LARGE SCALE GENOMIC DNA]</scope>
    <source>
        <strain evidence="2 3">4M-K27</strain>
    </source>
</reference>
<dbReference type="PROSITE" id="PS51257">
    <property type="entry name" value="PROKAR_LIPOPROTEIN"/>
    <property type="match status" value="1"/>
</dbReference>
<dbReference type="Proteomes" id="UP000274358">
    <property type="component" value="Unassembled WGS sequence"/>
</dbReference>
<gene>
    <name evidence="2" type="ORF">EKH80_21915</name>
</gene>
<evidence type="ECO:0000313" key="2">
    <source>
        <dbReference type="EMBL" id="RUL69588.1"/>
    </source>
</evidence>
<evidence type="ECO:0000313" key="3">
    <source>
        <dbReference type="Proteomes" id="UP000274358"/>
    </source>
</evidence>
<dbReference type="RefSeq" id="WP_126686935.1">
    <property type="nucleotide sequence ID" value="NZ_RYYV01000030.1"/>
</dbReference>
<keyword evidence="3" id="KW-1185">Reference proteome</keyword>
<dbReference type="EMBL" id="RYYV01000030">
    <property type="protein sequence ID" value="RUL69588.1"/>
    <property type="molecule type" value="Genomic_DNA"/>
</dbReference>
<accession>A0A3S0Q209</accession>
<feature type="chain" id="PRO_5018624459" description="Glycine-rich protein" evidence="1">
    <location>
        <begin position="28"/>
        <end position="121"/>
    </location>
</feature>
<dbReference type="OrthoDB" id="5959921at2"/>
<sequence length="121" mass="12770">MNKSVKRVLACLTVAGLISLLSGCYVAPGYSYVQSNGYAGDAYYGSGPAVVYDYPYGYPYGYYGGAWGYYGCCYGGWYGRGYWHGGHDWHHGGGGGWHGHGSGGGGGHWSGGHGGWSGHQH</sequence>
<proteinExistence type="predicted"/>
<protein>
    <recommendedName>
        <fullName evidence="4">Glycine-rich protein</fullName>
    </recommendedName>
</protein>
<evidence type="ECO:0008006" key="4">
    <source>
        <dbReference type="Google" id="ProtNLM"/>
    </source>
</evidence>
<evidence type="ECO:0000256" key="1">
    <source>
        <dbReference type="SAM" id="SignalP"/>
    </source>
</evidence>